<sequence length="74" mass="8405">MNMRSSDLDMMPKTQWLTCFSECEGKHVVGASIFGEKINFEGECDLDSVFEAKFSHSPLTYSYTPLIDNLVFKS</sequence>
<dbReference type="EMBL" id="JAYMYR010000010">
    <property type="protein sequence ID" value="KAK7334985.1"/>
    <property type="molecule type" value="Genomic_DNA"/>
</dbReference>
<dbReference type="AlphaFoldDB" id="A0AAN9QER6"/>
<organism evidence="1 2">
    <name type="scientific">Phaseolus coccineus</name>
    <name type="common">Scarlet runner bean</name>
    <name type="synonym">Phaseolus multiflorus</name>
    <dbReference type="NCBI Taxonomy" id="3886"/>
    <lineage>
        <taxon>Eukaryota</taxon>
        <taxon>Viridiplantae</taxon>
        <taxon>Streptophyta</taxon>
        <taxon>Embryophyta</taxon>
        <taxon>Tracheophyta</taxon>
        <taxon>Spermatophyta</taxon>
        <taxon>Magnoliopsida</taxon>
        <taxon>eudicotyledons</taxon>
        <taxon>Gunneridae</taxon>
        <taxon>Pentapetalae</taxon>
        <taxon>rosids</taxon>
        <taxon>fabids</taxon>
        <taxon>Fabales</taxon>
        <taxon>Fabaceae</taxon>
        <taxon>Papilionoideae</taxon>
        <taxon>50 kb inversion clade</taxon>
        <taxon>NPAAA clade</taxon>
        <taxon>indigoferoid/millettioid clade</taxon>
        <taxon>Phaseoleae</taxon>
        <taxon>Phaseolus</taxon>
    </lineage>
</organism>
<evidence type="ECO:0000313" key="1">
    <source>
        <dbReference type="EMBL" id="KAK7334985.1"/>
    </source>
</evidence>
<reference evidence="1 2" key="1">
    <citation type="submission" date="2024-01" db="EMBL/GenBank/DDBJ databases">
        <title>The genomes of 5 underutilized Papilionoideae crops provide insights into root nodulation and disease resistanc.</title>
        <authorList>
            <person name="Jiang F."/>
        </authorList>
    </citation>
    <scope>NUCLEOTIDE SEQUENCE [LARGE SCALE GENOMIC DNA]</scope>
    <source>
        <strain evidence="1">JINMINGXINNONG_FW02</strain>
        <tissue evidence="1">Leaves</tissue>
    </source>
</reference>
<name>A0AAN9QER6_PHACN</name>
<accession>A0AAN9QER6</accession>
<protein>
    <submittedName>
        <fullName evidence="1">Uncharacterized protein</fullName>
    </submittedName>
</protein>
<dbReference type="Proteomes" id="UP001374584">
    <property type="component" value="Unassembled WGS sequence"/>
</dbReference>
<evidence type="ECO:0000313" key="2">
    <source>
        <dbReference type="Proteomes" id="UP001374584"/>
    </source>
</evidence>
<comment type="caution">
    <text evidence="1">The sequence shown here is derived from an EMBL/GenBank/DDBJ whole genome shotgun (WGS) entry which is preliminary data.</text>
</comment>
<proteinExistence type="predicted"/>
<gene>
    <name evidence="1" type="ORF">VNO80_26754</name>
</gene>
<keyword evidence="2" id="KW-1185">Reference proteome</keyword>